<reference evidence="2 3" key="1">
    <citation type="journal article" date="2011" name="Nature">
        <title>A high-resolution map of human evolutionary constraint using 29 mammals.</title>
        <authorList>
            <person name="Lindblad-Toh K."/>
            <person name="Garber M."/>
            <person name="Zuk O."/>
            <person name="Lin M.F."/>
            <person name="Parker B.J."/>
            <person name="Washietl S."/>
            <person name="Kheradpour P."/>
            <person name="Ernst J."/>
            <person name="Jordan G."/>
            <person name="Mauceli E."/>
            <person name="Ward L.D."/>
            <person name="Lowe C.B."/>
            <person name="Holloway A.K."/>
            <person name="Clamp M."/>
            <person name="Gnerre S."/>
            <person name="Alfoldi J."/>
            <person name="Beal K."/>
            <person name="Chang J."/>
            <person name="Clawson H."/>
            <person name="Cuff J."/>
            <person name="Di Palma F."/>
            <person name="Fitzgerald S."/>
            <person name="Flicek P."/>
            <person name="Guttman M."/>
            <person name="Hubisz M.J."/>
            <person name="Jaffe D.B."/>
            <person name="Jungreis I."/>
            <person name="Kent W.J."/>
            <person name="Kostka D."/>
            <person name="Lara M."/>
            <person name="Martins A.L."/>
            <person name="Massingham T."/>
            <person name="Moltke I."/>
            <person name="Raney B.J."/>
            <person name="Rasmussen M.D."/>
            <person name="Robinson J."/>
            <person name="Stark A."/>
            <person name="Vilella A.J."/>
            <person name="Wen J."/>
            <person name="Xie X."/>
            <person name="Zody M.C."/>
            <person name="Baldwin J."/>
            <person name="Bloom T."/>
            <person name="Chin C.W."/>
            <person name="Heiman D."/>
            <person name="Nicol R."/>
            <person name="Nusbaum C."/>
            <person name="Young S."/>
            <person name="Wilkinson J."/>
            <person name="Worley K.C."/>
            <person name="Kovar C.L."/>
            <person name="Muzny D.M."/>
            <person name="Gibbs R.A."/>
            <person name="Cree A."/>
            <person name="Dihn H.H."/>
            <person name="Fowler G."/>
            <person name="Jhangiani S."/>
            <person name="Joshi V."/>
            <person name="Lee S."/>
            <person name="Lewis L.R."/>
            <person name="Nazareth L.V."/>
            <person name="Okwuonu G."/>
            <person name="Santibanez J."/>
            <person name="Warren W.C."/>
            <person name="Mardis E.R."/>
            <person name="Weinstock G.M."/>
            <person name="Wilson R.K."/>
            <person name="Delehaunty K."/>
            <person name="Dooling D."/>
            <person name="Fronik C."/>
            <person name="Fulton L."/>
            <person name="Fulton B."/>
            <person name="Graves T."/>
            <person name="Minx P."/>
            <person name="Sodergren E."/>
            <person name="Birney E."/>
            <person name="Margulies E.H."/>
            <person name="Herrero J."/>
            <person name="Green E.D."/>
            <person name="Haussler D."/>
            <person name="Siepel A."/>
            <person name="Goldman N."/>
            <person name="Pollard K.S."/>
            <person name="Pedersen J.S."/>
            <person name="Lander E.S."/>
            <person name="Kellis M."/>
        </authorList>
    </citation>
    <scope>NUCLEOTIDE SEQUENCE [LARGE SCALE GENOMIC DNA]</scope>
    <source>
        <strain evidence="2 3">Thorbecke inbred</strain>
    </source>
</reference>
<dbReference type="InParanoid" id="A0A5F9DT96"/>
<keyword evidence="3" id="KW-1185">Reference proteome</keyword>
<reference evidence="2" key="3">
    <citation type="submission" date="2025-09" db="UniProtKB">
        <authorList>
            <consortium name="Ensembl"/>
        </authorList>
    </citation>
    <scope>IDENTIFICATION</scope>
    <source>
        <strain evidence="2">Thorbecke</strain>
    </source>
</reference>
<proteinExistence type="predicted"/>
<evidence type="ECO:0000313" key="2">
    <source>
        <dbReference type="Ensembl" id="ENSOCUP00000048743.1"/>
    </source>
</evidence>
<feature type="region of interest" description="Disordered" evidence="1">
    <location>
        <begin position="157"/>
        <end position="179"/>
    </location>
</feature>
<dbReference type="Bgee" id="ENSOCUG00000036001">
    <property type="expression patterns" value="Expressed in uterus and 6 other cell types or tissues"/>
</dbReference>
<dbReference type="EMBL" id="AAGW02025244">
    <property type="status" value="NOT_ANNOTATED_CDS"/>
    <property type="molecule type" value="Genomic_DNA"/>
</dbReference>
<evidence type="ECO:0000313" key="3">
    <source>
        <dbReference type="Proteomes" id="UP000001811"/>
    </source>
</evidence>
<accession>A0A5F9DT96</accession>
<feature type="region of interest" description="Disordered" evidence="1">
    <location>
        <begin position="67"/>
        <end position="111"/>
    </location>
</feature>
<organism evidence="2 3">
    <name type="scientific">Oryctolagus cuniculus</name>
    <name type="common">Rabbit</name>
    <dbReference type="NCBI Taxonomy" id="9986"/>
    <lineage>
        <taxon>Eukaryota</taxon>
        <taxon>Metazoa</taxon>
        <taxon>Chordata</taxon>
        <taxon>Craniata</taxon>
        <taxon>Vertebrata</taxon>
        <taxon>Euteleostomi</taxon>
        <taxon>Mammalia</taxon>
        <taxon>Eutheria</taxon>
        <taxon>Euarchontoglires</taxon>
        <taxon>Glires</taxon>
        <taxon>Lagomorpha</taxon>
        <taxon>Leporidae</taxon>
        <taxon>Oryctolagus</taxon>
    </lineage>
</organism>
<dbReference type="EMBL" id="AAGW02025243">
    <property type="status" value="NOT_ANNOTATED_CDS"/>
    <property type="molecule type" value="Genomic_DNA"/>
</dbReference>
<sequence>WLKSSCSRSPSTRLGHQRSVAALGAQLAQTLGRLGHVVAPCRLTQLQLLLGVGEKREVGERLLLAQVGGRGPRGHGCPTLQRQQGSPAAPWKPGGAGRPDPGPRPARRSAGSALAACSGGGCGLQLGAAAGGEGRRERTGGGEECVRGAEVGERAVSISGSRGEVSASPASVAGGGGRRRERVPPVFFVFFFFFSPSCPADGASSQRTRAAPCRVQEKGSAEQTWGAGKRPERARFQHPLQPGRQIGKWAGKGYPGC</sequence>
<dbReference type="AlphaFoldDB" id="A0A5F9DT96"/>
<reference evidence="2" key="2">
    <citation type="submission" date="2025-08" db="UniProtKB">
        <authorList>
            <consortium name="Ensembl"/>
        </authorList>
    </citation>
    <scope>IDENTIFICATION</scope>
    <source>
        <strain evidence="2">Thorbecke</strain>
    </source>
</reference>
<dbReference type="Ensembl" id="ENSOCUT00000059230.1">
    <property type="protein sequence ID" value="ENSOCUP00000048743.1"/>
    <property type="gene ID" value="ENSOCUG00000036001.1"/>
</dbReference>
<protein>
    <submittedName>
        <fullName evidence="2">Uncharacterized protein</fullName>
    </submittedName>
</protein>
<dbReference type="GeneTree" id="ENSGT00900000143186"/>
<evidence type="ECO:0000256" key="1">
    <source>
        <dbReference type="SAM" id="MobiDB-lite"/>
    </source>
</evidence>
<feature type="compositionally biased region" description="Low complexity" evidence="1">
    <location>
        <begin position="163"/>
        <end position="172"/>
    </location>
</feature>
<dbReference type="Proteomes" id="UP000001811">
    <property type="component" value="Chromosome 16"/>
</dbReference>
<feature type="region of interest" description="Disordered" evidence="1">
    <location>
        <begin position="217"/>
        <end position="257"/>
    </location>
</feature>
<name>A0A5F9DT96_RABIT</name>